<feature type="region of interest" description="Disordered" evidence="3">
    <location>
        <begin position="275"/>
        <end position="315"/>
    </location>
</feature>
<dbReference type="InterPro" id="IPR032419">
    <property type="entry name" value="CC2-LZ_dom"/>
</dbReference>
<keyword evidence="1 2" id="KW-0175">Coiled coil</keyword>
<dbReference type="PANTHER" id="PTHR31553:SF1">
    <property type="entry name" value="NF-KAPPA-B ESSENTIAL MODULATOR"/>
    <property type="match status" value="1"/>
</dbReference>
<evidence type="ECO:0000259" key="4">
    <source>
        <dbReference type="Pfam" id="PF16516"/>
    </source>
</evidence>
<sequence length="558" mass="63570">MVRILSGPGGRPKEVVSEPLEIIDIPLPALQFGSTSPPGGGHTVVAVNPISSPDTETKLKLTECIRQNNGAYLGYVDNIVQLKADMDSILDKAKNKFKNLELEILKLKKENQDLKKIKKKDQDDSCETPGASFSSPEGSKKDKNKKDKKNSKNLHLEELELKNKEIQDLKQRFEASETRSKEDIAKLNTQKLNLERDLATLRADSETWSNEKWELTAANTDLQSRLQQMAMNMHIQGSPDQMLQEEIRNMKHSLNDERKVTEKLSRNLELEKRKVESLEQKAKASNNCNSSSSSGSRKSQKSSSTGIHLPDEMKVRDDKLAESMERYRIQCDNLGCSLRECEDKLLMSVEGPSVVTNELREEIGKLKKLLSEEKKRTSIDQHQINEMNGLFGSVLKEYQNALDYLRDLQNERKMKTQQQNVYEEIKESNHETRINELTALLLQSEEQLKGEQNKIQALKNKIKETEVDIEAVPILRAQVEVYQADFNAEREAREKIAGEKSDLEEELRKLKNSNRVNTAEALDEQRHIERFLATDARPGTAPALRNTINHLADNSFPR</sequence>
<protein>
    <recommendedName>
        <fullName evidence="4">NF-kappa-B essential modulator NEMO CC2-LZ domain-containing protein</fullName>
    </recommendedName>
</protein>
<evidence type="ECO:0000256" key="2">
    <source>
        <dbReference type="SAM" id="Coils"/>
    </source>
</evidence>
<accession>A0A0K2T192</accession>
<evidence type="ECO:0000256" key="1">
    <source>
        <dbReference type="ARBA" id="ARBA00023054"/>
    </source>
</evidence>
<feature type="compositionally biased region" description="Low complexity" evidence="3">
    <location>
        <begin position="283"/>
        <end position="304"/>
    </location>
</feature>
<dbReference type="Gene3D" id="1.20.5.990">
    <property type="entry name" value="Nemo cc2-lz domain - 1d5 darpin complex"/>
    <property type="match status" value="1"/>
</dbReference>
<proteinExistence type="predicted"/>
<evidence type="ECO:0000256" key="3">
    <source>
        <dbReference type="SAM" id="MobiDB-lite"/>
    </source>
</evidence>
<dbReference type="GO" id="GO:0005737">
    <property type="term" value="C:cytoplasm"/>
    <property type="evidence" value="ECO:0007669"/>
    <property type="project" value="TreeGrafter"/>
</dbReference>
<dbReference type="GO" id="GO:0043122">
    <property type="term" value="P:regulation of canonical NF-kappaB signal transduction"/>
    <property type="evidence" value="ECO:0007669"/>
    <property type="project" value="TreeGrafter"/>
</dbReference>
<dbReference type="InterPro" id="IPR051301">
    <property type="entry name" value="Optineurin/NFkB_EssMod"/>
</dbReference>
<dbReference type="GO" id="GO:0070530">
    <property type="term" value="F:K63-linked polyubiquitin modification-dependent protein binding"/>
    <property type="evidence" value="ECO:0007669"/>
    <property type="project" value="TreeGrafter"/>
</dbReference>
<evidence type="ECO:0000313" key="5">
    <source>
        <dbReference type="EMBL" id="CDW19266.1"/>
    </source>
</evidence>
<dbReference type="Pfam" id="PF16516">
    <property type="entry name" value="CC2-LZ"/>
    <property type="match status" value="1"/>
</dbReference>
<dbReference type="PANTHER" id="PTHR31553">
    <property type="entry name" value="NF-KAPPA-B ESSENTIAL MODULATOR"/>
    <property type="match status" value="1"/>
</dbReference>
<feature type="region of interest" description="Disordered" evidence="3">
    <location>
        <begin position="116"/>
        <end position="153"/>
    </location>
</feature>
<reference evidence="5" key="1">
    <citation type="submission" date="2014-05" db="EMBL/GenBank/DDBJ databases">
        <authorList>
            <person name="Chronopoulou M."/>
        </authorList>
    </citation>
    <scope>NUCLEOTIDE SEQUENCE</scope>
    <source>
        <tissue evidence="5">Whole organism</tissue>
    </source>
</reference>
<dbReference type="AlphaFoldDB" id="A0A0K2T192"/>
<feature type="coiled-coil region" evidence="2">
    <location>
        <begin position="434"/>
        <end position="520"/>
    </location>
</feature>
<organism evidence="5">
    <name type="scientific">Lepeophtheirus salmonis</name>
    <name type="common">Salmon louse</name>
    <name type="synonym">Caligus salmonis</name>
    <dbReference type="NCBI Taxonomy" id="72036"/>
    <lineage>
        <taxon>Eukaryota</taxon>
        <taxon>Metazoa</taxon>
        <taxon>Ecdysozoa</taxon>
        <taxon>Arthropoda</taxon>
        <taxon>Crustacea</taxon>
        <taxon>Multicrustacea</taxon>
        <taxon>Hexanauplia</taxon>
        <taxon>Copepoda</taxon>
        <taxon>Siphonostomatoida</taxon>
        <taxon>Caligidae</taxon>
        <taxon>Lepeophtheirus</taxon>
    </lineage>
</organism>
<dbReference type="GO" id="GO:0005634">
    <property type="term" value="C:nucleus"/>
    <property type="evidence" value="ECO:0007669"/>
    <property type="project" value="TreeGrafter"/>
</dbReference>
<feature type="domain" description="NF-kappa-B essential modulator NEMO CC2-LZ" evidence="4">
    <location>
        <begin position="427"/>
        <end position="514"/>
    </location>
</feature>
<dbReference type="EMBL" id="HACA01001905">
    <property type="protein sequence ID" value="CDW19266.1"/>
    <property type="molecule type" value="Transcribed_RNA"/>
</dbReference>
<dbReference type="OrthoDB" id="6343844at2759"/>
<name>A0A0K2T192_LEPSM</name>